<keyword evidence="3" id="KW-1185">Reference proteome</keyword>
<reference evidence="3" key="1">
    <citation type="submission" date="2022-10" db="EMBL/GenBank/DDBJ databases">
        <title>Genome assembly of Pristionchus species.</title>
        <authorList>
            <person name="Yoshida K."/>
            <person name="Sommer R.J."/>
        </authorList>
    </citation>
    <scope>NUCLEOTIDE SEQUENCE [LARGE SCALE GENOMIC DNA]</scope>
    <source>
        <strain evidence="3">RS5460</strain>
    </source>
</reference>
<gene>
    <name evidence="2" type="ORF">PMAYCL1PPCAC_21321</name>
</gene>
<feature type="non-terminal residue" evidence="2">
    <location>
        <position position="1"/>
    </location>
</feature>
<comment type="caution">
    <text evidence="2">The sequence shown here is derived from an EMBL/GenBank/DDBJ whole genome shotgun (WGS) entry which is preliminary data.</text>
</comment>
<feature type="transmembrane region" description="Helical" evidence="1">
    <location>
        <begin position="37"/>
        <end position="59"/>
    </location>
</feature>
<proteinExistence type="predicted"/>
<feature type="non-terminal residue" evidence="2">
    <location>
        <position position="103"/>
    </location>
</feature>
<protein>
    <recommendedName>
        <fullName evidence="4">G protein-coupled receptor</fullName>
    </recommendedName>
</protein>
<evidence type="ECO:0000313" key="2">
    <source>
        <dbReference type="EMBL" id="GMR51126.1"/>
    </source>
</evidence>
<keyword evidence="1" id="KW-0812">Transmembrane</keyword>
<organism evidence="2 3">
    <name type="scientific">Pristionchus mayeri</name>
    <dbReference type="NCBI Taxonomy" id="1317129"/>
    <lineage>
        <taxon>Eukaryota</taxon>
        <taxon>Metazoa</taxon>
        <taxon>Ecdysozoa</taxon>
        <taxon>Nematoda</taxon>
        <taxon>Chromadorea</taxon>
        <taxon>Rhabditida</taxon>
        <taxon>Rhabditina</taxon>
        <taxon>Diplogasteromorpha</taxon>
        <taxon>Diplogasteroidea</taxon>
        <taxon>Neodiplogasteridae</taxon>
        <taxon>Pristionchus</taxon>
    </lineage>
</organism>
<evidence type="ECO:0000313" key="3">
    <source>
        <dbReference type="Proteomes" id="UP001328107"/>
    </source>
</evidence>
<name>A0AAN5CUG5_9BILA</name>
<dbReference type="EMBL" id="BTRK01000005">
    <property type="protein sequence ID" value="GMR51126.1"/>
    <property type="molecule type" value="Genomic_DNA"/>
</dbReference>
<dbReference type="Proteomes" id="UP001328107">
    <property type="component" value="Unassembled WGS sequence"/>
</dbReference>
<keyword evidence="1" id="KW-0472">Membrane</keyword>
<dbReference type="AlphaFoldDB" id="A0AAN5CUG5"/>
<evidence type="ECO:0008006" key="4">
    <source>
        <dbReference type="Google" id="ProtNLM"/>
    </source>
</evidence>
<accession>A0AAN5CUG5</accession>
<evidence type="ECO:0000256" key="1">
    <source>
        <dbReference type="SAM" id="Phobius"/>
    </source>
</evidence>
<sequence length="103" mass="11940">NVVLKACVCLISLMPPSILISVVRKSTLHPNCRTLVSLWTCAQILMNCNMLTYCFYFIFIEFEVYPKEQFDPTIRIFFIENAIRFWSICSCFELGISLERGVS</sequence>
<keyword evidence="1" id="KW-1133">Transmembrane helix</keyword>